<dbReference type="PANTHER" id="PTHR43547">
    <property type="entry name" value="TWO-COMPONENT HISTIDINE KINASE"/>
    <property type="match status" value="1"/>
</dbReference>
<keyword evidence="11" id="KW-0472">Membrane</keyword>
<accession>A0A3G2EAH3</accession>
<dbReference type="PRINTS" id="PR00344">
    <property type="entry name" value="BCTRLSENSOR"/>
</dbReference>
<dbReference type="SMART" id="SM00448">
    <property type="entry name" value="REC"/>
    <property type="match status" value="1"/>
</dbReference>
<evidence type="ECO:0000256" key="11">
    <source>
        <dbReference type="ARBA" id="ARBA00023136"/>
    </source>
</evidence>
<evidence type="ECO:0000256" key="12">
    <source>
        <dbReference type="PROSITE-ProRule" id="PRU00169"/>
    </source>
</evidence>
<dbReference type="InterPro" id="IPR003018">
    <property type="entry name" value="GAF"/>
</dbReference>
<dbReference type="SUPFAM" id="SSF55785">
    <property type="entry name" value="PYP-like sensor domain (PAS domain)"/>
    <property type="match status" value="2"/>
</dbReference>
<dbReference type="CDD" id="cd00130">
    <property type="entry name" value="PAS"/>
    <property type="match status" value="1"/>
</dbReference>
<dbReference type="InterPro" id="IPR000014">
    <property type="entry name" value="PAS"/>
</dbReference>
<evidence type="ECO:0000313" key="17">
    <source>
        <dbReference type="EMBL" id="AYM77271.1"/>
    </source>
</evidence>
<dbReference type="SMART" id="SM00388">
    <property type="entry name" value="HisKA"/>
    <property type="match status" value="1"/>
</dbReference>
<keyword evidence="18" id="KW-1185">Reference proteome</keyword>
<feature type="domain" description="PAC" evidence="16">
    <location>
        <begin position="213"/>
        <end position="265"/>
    </location>
</feature>
<evidence type="ECO:0000256" key="6">
    <source>
        <dbReference type="ARBA" id="ARBA00022679"/>
    </source>
</evidence>
<evidence type="ECO:0000256" key="4">
    <source>
        <dbReference type="ARBA" id="ARBA00022475"/>
    </source>
</evidence>
<evidence type="ECO:0000259" key="15">
    <source>
        <dbReference type="PROSITE" id="PS50112"/>
    </source>
</evidence>
<dbReference type="Pfam" id="PF00072">
    <property type="entry name" value="Response_reg"/>
    <property type="match status" value="1"/>
</dbReference>
<comment type="catalytic activity">
    <reaction evidence="1">
        <text>ATP + protein L-histidine = ADP + protein N-phospho-L-histidine.</text>
        <dbReference type="EC" id="2.7.13.3"/>
    </reaction>
</comment>
<dbReference type="FunFam" id="3.30.450.20:FF:000099">
    <property type="entry name" value="Sensory box sensor histidine kinase"/>
    <property type="match status" value="1"/>
</dbReference>
<dbReference type="CDD" id="cd16922">
    <property type="entry name" value="HATPase_EvgS-ArcB-TorS-like"/>
    <property type="match status" value="1"/>
</dbReference>
<feature type="domain" description="Histidine kinase" evidence="13">
    <location>
        <begin position="460"/>
        <end position="678"/>
    </location>
</feature>
<keyword evidence="9" id="KW-0067">ATP-binding</keyword>
<keyword evidence="6" id="KW-0808">Transferase</keyword>
<dbReference type="SMART" id="SM00086">
    <property type="entry name" value="PAC"/>
    <property type="match status" value="1"/>
</dbReference>
<keyword evidence="5 12" id="KW-0597">Phosphoprotein</keyword>
<dbReference type="Gene3D" id="3.30.565.10">
    <property type="entry name" value="Histidine kinase-like ATPase, C-terminal domain"/>
    <property type="match status" value="1"/>
</dbReference>
<dbReference type="PROSITE" id="PS50112">
    <property type="entry name" value="PAS"/>
    <property type="match status" value="1"/>
</dbReference>
<reference evidence="17 18" key="1">
    <citation type="submission" date="2018-10" db="EMBL/GenBank/DDBJ databases">
        <title>Effects of UV and annual dynamics of microbial communities in freshwater RAS systems.</title>
        <authorList>
            <person name="Bekkelund A.K."/>
            <person name="Hansen B.R."/>
            <person name="Stokken H."/>
            <person name="Eriksen B.F."/>
            <person name="Kashulin N.A."/>
        </authorList>
    </citation>
    <scope>NUCLEOTIDE SEQUENCE [LARGE SCALE GENOMIC DNA]</scope>
    <source>
        <strain evidence="17 18">BHSEK</strain>
    </source>
</reference>
<evidence type="ECO:0000256" key="10">
    <source>
        <dbReference type="ARBA" id="ARBA00023012"/>
    </source>
</evidence>
<protein>
    <recommendedName>
        <fullName evidence="3">histidine kinase</fullName>
        <ecNumber evidence="3">2.7.13.3</ecNumber>
    </recommendedName>
</protein>
<dbReference type="GO" id="GO:0000155">
    <property type="term" value="F:phosphorelay sensor kinase activity"/>
    <property type="evidence" value="ECO:0007669"/>
    <property type="project" value="InterPro"/>
</dbReference>
<proteinExistence type="predicted"/>
<dbReference type="Pfam" id="PF08448">
    <property type="entry name" value="PAS_4"/>
    <property type="match status" value="1"/>
</dbReference>
<dbReference type="Pfam" id="PF02518">
    <property type="entry name" value="HATPase_c"/>
    <property type="match status" value="1"/>
</dbReference>
<dbReference type="GO" id="GO:0005886">
    <property type="term" value="C:plasma membrane"/>
    <property type="evidence" value="ECO:0007669"/>
    <property type="project" value="UniProtKB-SubCell"/>
</dbReference>
<dbReference type="RefSeq" id="WP_121669939.1">
    <property type="nucleotide sequence ID" value="NZ_CP033019.1"/>
</dbReference>
<evidence type="ECO:0000259" key="14">
    <source>
        <dbReference type="PROSITE" id="PS50110"/>
    </source>
</evidence>
<evidence type="ECO:0000259" key="16">
    <source>
        <dbReference type="PROSITE" id="PS50113"/>
    </source>
</evidence>
<keyword evidence="4" id="KW-1003">Cell membrane</keyword>
<evidence type="ECO:0000256" key="2">
    <source>
        <dbReference type="ARBA" id="ARBA00004236"/>
    </source>
</evidence>
<dbReference type="Gene3D" id="3.30.450.20">
    <property type="entry name" value="PAS domain"/>
    <property type="match status" value="2"/>
</dbReference>
<dbReference type="GO" id="GO:0005524">
    <property type="term" value="F:ATP binding"/>
    <property type="evidence" value="ECO:0007669"/>
    <property type="project" value="UniProtKB-KW"/>
</dbReference>
<dbReference type="Pfam" id="PF00512">
    <property type="entry name" value="HisKA"/>
    <property type="match status" value="1"/>
</dbReference>
<dbReference type="InterPro" id="IPR036890">
    <property type="entry name" value="HATPase_C_sf"/>
</dbReference>
<dbReference type="InterPro" id="IPR013656">
    <property type="entry name" value="PAS_4"/>
</dbReference>
<dbReference type="InterPro" id="IPR001789">
    <property type="entry name" value="Sig_transdc_resp-reg_receiver"/>
</dbReference>
<dbReference type="InterPro" id="IPR000700">
    <property type="entry name" value="PAS-assoc_C"/>
</dbReference>
<evidence type="ECO:0000256" key="7">
    <source>
        <dbReference type="ARBA" id="ARBA00022741"/>
    </source>
</evidence>
<dbReference type="PROSITE" id="PS50110">
    <property type="entry name" value="RESPONSE_REGULATORY"/>
    <property type="match status" value="1"/>
</dbReference>
<dbReference type="Gene3D" id="3.30.450.40">
    <property type="match status" value="1"/>
</dbReference>
<sequence>MAKHDREQDLLPPSAPLSLSDERLSNLLEGITDGFCLLDRDWTIRYLNTRGAAMLAPQHAPGPGMAGKNLWHACPALHGTELETQYRRAMAQQLSCSFELLYPPLGRWLEVRIFPSSEGLTTYIQDISQRKAAEENLRHSEEDLRALANSIPQLAWIASFDGTIAWYNQRWHDYTGTTAEQMAGDGWSIAYDAQHLPSMLQAWKAALREGTPFEMEFPIRGADGQYRWFLTRANPVRDRGGQLLRWFGTSTDVDQVKRAQEALRDETRVLELLNNTGAALASTLDLPALLQETVDAATRISGARFGAFYYDDAGDIHDDPDALPAARAVNGISLRQADAIATELRQGAAMRQNDLLAAPDASAGGAPPLRSCLSLPVSSRSGLLLGRLLLGHPQAGMFSARSERIVSAIAAQAAVALDNTRLYAAATRAAEERKVLLDSEREARADAERTNQLKDDFLATLSHELRTPLSAILGWAQVLRRGTRDQADLHRGLQSIERNARAQAQLIEDLLDMSRITSGKVLLDLQTIVPASIIASAIETLRPAADAKHIAIHSNIASDAGRITGDPSRIQQVIWNLLSNALKFTPQGGRVEIGVRREASRLAITVSDNGVGIKKDFLPHVFDRFRQADASTTRRHGGLGLGLAIVKHLVEQHGGTVTVSSAGDMQGASFTVRLPLGTRTAPARPTGGDLPASHDLRGVTVLLVDDEADARELTARILRDSNAEVHGAGNVAQALQLLDQVHPHVLVSDIGMPDADGFDLLAQIRAHASPDAARLPALALTAFAQPQDRQRALASGFQAWVSKPLDPAELLAAVAQLAATRSLAQRPEEGSNTPP</sequence>
<dbReference type="Pfam" id="PF13185">
    <property type="entry name" value="GAF_2"/>
    <property type="match status" value="1"/>
</dbReference>
<dbReference type="Gene3D" id="3.40.50.2300">
    <property type="match status" value="1"/>
</dbReference>
<dbReference type="EMBL" id="CP033019">
    <property type="protein sequence ID" value="AYM77271.1"/>
    <property type="molecule type" value="Genomic_DNA"/>
</dbReference>
<dbReference type="CDD" id="cd17580">
    <property type="entry name" value="REC_2_DhkD-like"/>
    <property type="match status" value="1"/>
</dbReference>
<evidence type="ECO:0000256" key="8">
    <source>
        <dbReference type="ARBA" id="ARBA00022777"/>
    </source>
</evidence>
<dbReference type="SUPFAM" id="SSF52172">
    <property type="entry name" value="CheY-like"/>
    <property type="match status" value="1"/>
</dbReference>
<dbReference type="FunFam" id="3.30.565.10:FF:000023">
    <property type="entry name" value="PAS domain-containing sensor histidine kinase"/>
    <property type="match status" value="1"/>
</dbReference>
<evidence type="ECO:0000256" key="9">
    <source>
        <dbReference type="ARBA" id="ARBA00022840"/>
    </source>
</evidence>
<dbReference type="InterPro" id="IPR035965">
    <property type="entry name" value="PAS-like_dom_sf"/>
</dbReference>
<dbReference type="InterPro" id="IPR029016">
    <property type="entry name" value="GAF-like_dom_sf"/>
</dbReference>
<dbReference type="InterPro" id="IPR005467">
    <property type="entry name" value="His_kinase_dom"/>
</dbReference>
<dbReference type="PROSITE" id="PS50113">
    <property type="entry name" value="PAC"/>
    <property type="match status" value="1"/>
</dbReference>
<dbReference type="NCBIfam" id="TIGR00229">
    <property type="entry name" value="sensory_box"/>
    <property type="match status" value="1"/>
</dbReference>
<evidence type="ECO:0000256" key="1">
    <source>
        <dbReference type="ARBA" id="ARBA00000085"/>
    </source>
</evidence>
<dbReference type="SUPFAM" id="SSF47384">
    <property type="entry name" value="Homodimeric domain of signal transducing histidine kinase"/>
    <property type="match status" value="1"/>
</dbReference>
<dbReference type="PROSITE" id="PS50109">
    <property type="entry name" value="HIS_KIN"/>
    <property type="match status" value="1"/>
</dbReference>
<dbReference type="SMART" id="SM00387">
    <property type="entry name" value="HATPase_c"/>
    <property type="match status" value="1"/>
</dbReference>
<gene>
    <name evidence="17" type="ORF">D9M09_16820</name>
</gene>
<keyword evidence="7" id="KW-0547">Nucleotide-binding</keyword>
<evidence type="ECO:0000256" key="5">
    <source>
        <dbReference type="ARBA" id="ARBA00022553"/>
    </source>
</evidence>
<dbReference type="InterPro" id="IPR011006">
    <property type="entry name" value="CheY-like_superfamily"/>
</dbReference>
<dbReference type="PANTHER" id="PTHR43547:SF2">
    <property type="entry name" value="HYBRID SIGNAL TRANSDUCTION HISTIDINE KINASE C"/>
    <property type="match status" value="1"/>
</dbReference>
<dbReference type="InterPro" id="IPR004358">
    <property type="entry name" value="Sig_transdc_His_kin-like_C"/>
</dbReference>
<dbReference type="InterPro" id="IPR001610">
    <property type="entry name" value="PAC"/>
</dbReference>
<dbReference type="Gene3D" id="1.10.287.130">
    <property type="match status" value="1"/>
</dbReference>
<feature type="domain" description="PAS" evidence="15">
    <location>
        <begin position="140"/>
        <end position="184"/>
    </location>
</feature>
<name>A0A3G2EAH3_9BURK</name>
<dbReference type="CDD" id="cd00082">
    <property type="entry name" value="HisKA"/>
    <property type="match status" value="1"/>
</dbReference>
<organism evidence="17 18">
    <name type="scientific">Janthinobacterium agaricidamnosum</name>
    <dbReference type="NCBI Taxonomy" id="55508"/>
    <lineage>
        <taxon>Bacteria</taxon>
        <taxon>Pseudomonadati</taxon>
        <taxon>Pseudomonadota</taxon>
        <taxon>Betaproteobacteria</taxon>
        <taxon>Burkholderiales</taxon>
        <taxon>Oxalobacteraceae</taxon>
        <taxon>Janthinobacterium</taxon>
    </lineage>
</organism>
<dbReference type="EC" id="2.7.13.3" evidence="3"/>
<dbReference type="AlphaFoldDB" id="A0A3G2EAH3"/>
<evidence type="ECO:0000313" key="18">
    <source>
        <dbReference type="Proteomes" id="UP000279594"/>
    </source>
</evidence>
<feature type="domain" description="Response regulatory" evidence="14">
    <location>
        <begin position="700"/>
        <end position="818"/>
    </location>
</feature>
<dbReference type="Pfam" id="PF08447">
    <property type="entry name" value="PAS_3"/>
    <property type="match status" value="1"/>
</dbReference>
<dbReference type="Proteomes" id="UP000279594">
    <property type="component" value="Chromosome"/>
</dbReference>
<keyword evidence="10" id="KW-0902">Two-component regulatory system</keyword>
<dbReference type="InterPro" id="IPR003594">
    <property type="entry name" value="HATPase_dom"/>
</dbReference>
<evidence type="ECO:0000259" key="13">
    <source>
        <dbReference type="PROSITE" id="PS50109"/>
    </source>
</evidence>
<dbReference type="InterPro" id="IPR003661">
    <property type="entry name" value="HisK_dim/P_dom"/>
</dbReference>
<feature type="modified residue" description="4-aspartylphosphate" evidence="12">
    <location>
        <position position="749"/>
    </location>
</feature>
<keyword evidence="8" id="KW-0418">Kinase</keyword>
<dbReference type="SUPFAM" id="SSF55781">
    <property type="entry name" value="GAF domain-like"/>
    <property type="match status" value="1"/>
</dbReference>
<dbReference type="InterPro" id="IPR013655">
    <property type="entry name" value="PAS_fold_3"/>
</dbReference>
<comment type="subcellular location">
    <subcellularLocation>
        <location evidence="2">Cell membrane</location>
    </subcellularLocation>
</comment>
<evidence type="ECO:0000256" key="3">
    <source>
        <dbReference type="ARBA" id="ARBA00012438"/>
    </source>
</evidence>
<dbReference type="SMART" id="SM00065">
    <property type="entry name" value="GAF"/>
    <property type="match status" value="1"/>
</dbReference>
<dbReference type="SMART" id="SM00091">
    <property type="entry name" value="PAS"/>
    <property type="match status" value="2"/>
</dbReference>
<dbReference type="InterPro" id="IPR036097">
    <property type="entry name" value="HisK_dim/P_sf"/>
</dbReference>
<dbReference type="SUPFAM" id="SSF55874">
    <property type="entry name" value="ATPase domain of HSP90 chaperone/DNA topoisomerase II/histidine kinase"/>
    <property type="match status" value="1"/>
</dbReference>